<name>A0A0M3JIT6_ANISI</name>
<dbReference type="AlphaFoldDB" id="A0A0M3JIT6"/>
<evidence type="ECO:0000256" key="1">
    <source>
        <dbReference type="SAM" id="MobiDB-lite"/>
    </source>
</evidence>
<dbReference type="WBParaSite" id="ASIM_0000755201-mRNA-1">
    <property type="protein sequence ID" value="ASIM_0000755201-mRNA-1"/>
    <property type="gene ID" value="ASIM_0000755201"/>
</dbReference>
<reference evidence="2" key="1">
    <citation type="submission" date="2017-02" db="UniProtKB">
        <authorList>
            <consortium name="WormBaseParasite"/>
        </authorList>
    </citation>
    <scope>IDENTIFICATION</scope>
</reference>
<organism evidence="2">
    <name type="scientific">Anisakis simplex</name>
    <name type="common">Herring worm</name>
    <dbReference type="NCBI Taxonomy" id="6269"/>
    <lineage>
        <taxon>Eukaryota</taxon>
        <taxon>Metazoa</taxon>
        <taxon>Ecdysozoa</taxon>
        <taxon>Nematoda</taxon>
        <taxon>Chromadorea</taxon>
        <taxon>Rhabditida</taxon>
        <taxon>Spirurina</taxon>
        <taxon>Ascaridomorpha</taxon>
        <taxon>Ascaridoidea</taxon>
        <taxon>Anisakidae</taxon>
        <taxon>Anisakis</taxon>
        <taxon>Anisakis simplex complex</taxon>
    </lineage>
</organism>
<sequence>LRASVDASGTITRSRSAASGTRSHQRVHYRSSSSTSSNSAHSPSRHRKHLNRSASPIHYPSPLYLKTGADQAATNDVQIEQRRAHRAKRYFGIDPPREDCPVSDYLAVFLLLHHP</sequence>
<feature type="region of interest" description="Disordered" evidence="1">
    <location>
        <begin position="1"/>
        <end position="63"/>
    </location>
</feature>
<accession>A0A0M3JIT6</accession>
<evidence type="ECO:0000313" key="2">
    <source>
        <dbReference type="WBParaSite" id="ASIM_0000755201-mRNA-1"/>
    </source>
</evidence>
<protein>
    <submittedName>
        <fullName evidence="2">Uncharacterized protein</fullName>
    </submittedName>
</protein>
<feature type="compositionally biased region" description="Low complexity" evidence="1">
    <location>
        <begin position="31"/>
        <end position="42"/>
    </location>
</feature>
<feature type="compositionally biased region" description="Low complexity" evidence="1">
    <location>
        <begin position="12"/>
        <end position="22"/>
    </location>
</feature>
<proteinExistence type="predicted"/>